<comment type="caution">
    <text evidence="3">The sequence shown here is derived from an EMBL/GenBank/DDBJ whole genome shotgun (WGS) entry which is preliminary data.</text>
</comment>
<gene>
    <name evidence="3" type="ORF">VNO77_37454</name>
</gene>
<dbReference type="PROSITE" id="PS50088">
    <property type="entry name" value="ANK_REPEAT"/>
    <property type="match status" value="1"/>
</dbReference>
<evidence type="ECO:0000256" key="2">
    <source>
        <dbReference type="PROSITE-ProRule" id="PRU00023"/>
    </source>
</evidence>
<dbReference type="Gene3D" id="1.25.40.20">
    <property type="entry name" value="Ankyrin repeat-containing domain"/>
    <property type="match status" value="1"/>
</dbReference>
<organism evidence="3 4">
    <name type="scientific">Canavalia gladiata</name>
    <name type="common">Sword bean</name>
    <name type="synonym">Dolichos gladiatus</name>
    <dbReference type="NCBI Taxonomy" id="3824"/>
    <lineage>
        <taxon>Eukaryota</taxon>
        <taxon>Viridiplantae</taxon>
        <taxon>Streptophyta</taxon>
        <taxon>Embryophyta</taxon>
        <taxon>Tracheophyta</taxon>
        <taxon>Spermatophyta</taxon>
        <taxon>Magnoliopsida</taxon>
        <taxon>eudicotyledons</taxon>
        <taxon>Gunneridae</taxon>
        <taxon>Pentapetalae</taxon>
        <taxon>rosids</taxon>
        <taxon>fabids</taxon>
        <taxon>Fabales</taxon>
        <taxon>Fabaceae</taxon>
        <taxon>Papilionoideae</taxon>
        <taxon>50 kb inversion clade</taxon>
        <taxon>NPAAA clade</taxon>
        <taxon>indigoferoid/millettioid clade</taxon>
        <taxon>Phaseoleae</taxon>
        <taxon>Canavalia</taxon>
    </lineage>
</organism>
<protein>
    <recommendedName>
        <fullName evidence="5">Ankyrin repeat-containing protein BDA1-like</fullName>
    </recommendedName>
</protein>
<keyword evidence="4" id="KW-1185">Reference proteome</keyword>
<evidence type="ECO:0000256" key="1">
    <source>
        <dbReference type="ARBA" id="ARBA00004413"/>
    </source>
</evidence>
<accession>A0AAN9K889</accession>
<reference evidence="3 4" key="1">
    <citation type="submission" date="2024-01" db="EMBL/GenBank/DDBJ databases">
        <title>The genomes of 5 underutilized Papilionoideae crops provide insights into root nodulation and disease resistanc.</title>
        <authorList>
            <person name="Jiang F."/>
        </authorList>
    </citation>
    <scope>NUCLEOTIDE SEQUENCE [LARGE SCALE GENOMIC DNA]</scope>
    <source>
        <strain evidence="3">LVBAO_FW01</strain>
        <tissue evidence="3">Leaves</tissue>
    </source>
</reference>
<keyword evidence="2" id="KW-0040">ANK repeat</keyword>
<dbReference type="AlphaFoldDB" id="A0AAN9K889"/>
<feature type="repeat" description="ANK" evidence="2">
    <location>
        <begin position="105"/>
        <end position="127"/>
    </location>
</feature>
<dbReference type="PROSITE" id="PS50297">
    <property type="entry name" value="ANK_REP_REGION"/>
    <property type="match status" value="1"/>
</dbReference>
<sequence length="213" mass="24007">MSNNRLNGAAQEGNIDLLYTLIQEDPNILDYTDSTPFVDTPLHIAATFGHLHFATEIMRLKPSFAWKLNQQGFTPIHLALQHGHNRIVLHFVDINKDLVRVKGREGITPLHFVTQIGKVDLLVHFLLLCPDSIKDVNVRSETVLHIAVRNQQYEAVQVLNGWLKINDEKGAMYLEETVLNWKDDAGNTILHVSVLTNNLQCTRNSGILLTGKS</sequence>
<dbReference type="Proteomes" id="UP001367508">
    <property type="component" value="Unassembled WGS sequence"/>
</dbReference>
<dbReference type="SMART" id="SM00248">
    <property type="entry name" value="ANK"/>
    <property type="match status" value="5"/>
</dbReference>
<dbReference type="GO" id="GO:0005886">
    <property type="term" value="C:plasma membrane"/>
    <property type="evidence" value="ECO:0007669"/>
    <property type="project" value="UniProtKB-SubCell"/>
</dbReference>
<evidence type="ECO:0000313" key="3">
    <source>
        <dbReference type="EMBL" id="KAK7313075.1"/>
    </source>
</evidence>
<dbReference type="SUPFAM" id="SSF48403">
    <property type="entry name" value="Ankyrin repeat"/>
    <property type="match status" value="1"/>
</dbReference>
<dbReference type="EMBL" id="JAYMYQ010000009">
    <property type="protein sequence ID" value="KAK7313075.1"/>
    <property type="molecule type" value="Genomic_DNA"/>
</dbReference>
<dbReference type="InterPro" id="IPR002110">
    <property type="entry name" value="Ankyrin_rpt"/>
</dbReference>
<dbReference type="Pfam" id="PF12796">
    <property type="entry name" value="Ank_2"/>
    <property type="match status" value="2"/>
</dbReference>
<proteinExistence type="predicted"/>
<name>A0AAN9K889_CANGL</name>
<dbReference type="PANTHER" id="PTHR24128">
    <property type="entry name" value="HOMEOBOX PROTEIN WARIAI"/>
    <property type="match status" value="1"/>
</dbReference>
<evidence type="ECO:0000313" key="4">
    <source>
        <dbReference type="Proteomes" id="UP001367508"/>
    </source>
</evidence>
<dbReference type="PANTHER" id="PTHR24128:SF87">
    <property type="entry name" value="ANKYRIN REPEAT FAMILY PROTEIN"/>
    <property type="match status" value="1"/>
</dbReference>
<evidence type="ECO:0008006" key="5">
    <source>
        <dbReference type="Google" id="ProtNLM"/>
    </source>
</evidence>
<dbReference type="InterPro" id="IPR036770">
    <property type="entry name" value="Ankyrin_rpt-contain_sf"/>
</dbReference>
<comment type="subcellular location">
    <subcellularLocation>
        <location evidence="1">Cell membrane</location>
        <topology evidence="1">Peripheral membrane protein</topology>
        <orientation evidence="1">Cytoplasmic side</orientation>
    </subcellularLocation>
</comment>